<evidence type="ECO:0000313" key="3">
    <source>
        <dbReference type="Proteomes" id="UP001258434"/>
    </source>
</evidence>
<comment type="caution">
    <text evidence="2">The sequence shown here is derived from an EMBL/GenBank/DDBJ whole genome shotgun (WGS) entry which is preliminary data.</text>
</comment>
<organism evidence="2 3">
    <name type="scientific">Bacteroides fragilis</name>
    <dbReference type="NCBI Taxonomy" id="817"/>
    <lineage>
        <taxon>Bacteria</taxon>
        <taxon>Pseudomonadati</taxon>
        <taxon>Bacteroidota</taxon>
        <taxon>Bacteroidia</taxon>
        <taxon>Bacteroidales</taxon>
        <taxon>Bacteroidaceae</taxon>
        <taxon>Bacteroides</taxon>
    </lineage>
</organism>
<evidence type="ECO:0000313" key="2">
    <source>
        <dbReference type="EMBL" id="MDT6977905.1"/>
    </source>
</evidence>
<feature type="transmembrane region" description="Helical" evidence="1">
    <location>
        <begin position="48"/>
        <end position="65"/>
    </location>
</feature>
<evidence type="ECO:0000256" key="1">
    <source>
        <dbReference type="SAM" id="Phobius"/>
    </source>
</evidence>
<keyword evidence="1" id="KW-1133">Transmembrane helix</keyword>
<dbReference type="EMBL" id="JAVFHL010000001">
    <property type="protein sequence ID" value="MDT6977905.1"/>
    <property type="molecule type" value="Genomic_DNA"/>
</dbReference>
<dbReference type="AlphaFoldDB" id="A0ABD5G132"/>
<keyword evidence="1" id="KW-0472">Membrane</keyword>
<accession>A0ABD5G132</accession>
<name>A0ABD5G132_BACFG</name>
<gene>
    <name evidence="2" type="ORF">BFGS077_003211</name>
</gene>
<protein>
    <submittedName>
        <fullName evidence="2">Uncharacterized protein</fullName>
    </submittedName>
</protein>
<sequence>MKLVKRDYKVDDMLLREVNGELVYILFVMFLSDKVCQSIKKLGQFARLSLYHVLMLLVTIAYLDIEQPFNPFG</sequence>
<dbReference type="Proteomes" id="UP001258434">
    <property type="component" value="Unassembled WGS sequence"/>
</dbReference>
<keyword evidence="1" id="KW-0812">Transmembrane</keyword>
<reference evidence="2 3" key="2">
    <citation type="submission" date="2023-08" db="EMBL/GenBank/DDBJ databases">
        <authorList>
            <person name="Du M."/>
            <person name="Liu C."/>
            <person name="Liu S.-J."/>
        </authorList>
    </citation>
    <scope>NUCLEOTIDE SEQUENCE [LARGE SCALE GENOMIC DNA]</scope>
    <source>
        <strain evidence="2 3">GS077</strain>
    </source>
</reference>
<reference evidence="3" key="1">
    <citation type="submission" date="2023-07" db="EMBL/GenBank/DDBJ databases">
        <title>A gut symbiont ubiquitin homologue binds and inactivates peptidyl-prolyl isomerase to mediate the interbacterial arms race in the human gut.</title>
        <authorList>
            <person name="Jiang K."/>
            <person name="Li W."/>
            <person name="Tong M."/>
            <person name="Xu J."/>
            <person name="Chen Z."/>
            <person name="Yang Y."/>
            <person name="Zang Y."/>
            <person name="Jiao X."/>
            <person name="Liu C."/>
            <person name="Lim B."/>
            <person name="Jiang X."/>
            <person name="Wang J."/>
            <person name="Wu D."/>
            <person name="Wang M."/>
            <person name="Liu S.-J."/>
            <person name="Shao F."/>
            <person name="Gao X."/>
        </authorList>
    </citation>
    <scope>NUCLEOTIDE SEQUENCE [LARGE SCALE GENOMIC DNA]</scope>
    <source>
        <strain evidence="3">GS077</strain>
    </source>
</reference>
<proteinExistence type="predicted"/>